<dbReference type="PANTHER" id="PTHR46093">
    <property type="entry name" value="ACYL-COA-BINDING DOMAIN-CONTAINING PROTEIN 5"/>
    <property type="match status" value="1"/>
</dbReference>
<dbReference type="SUPFAM" id="SSF117281">
    <property type="entry name" value="Kelch motif"/>
    <property type="match status" value="1"/>
</dbReference>
<evidence type="ECO:0000256" key="1">
    <source>
        <dbReference type="ARBA" id="ARBA00022441"/>
    </source>
</evidence>
<dbReference type="AlphaFoldDB" id="A0A9N8YM09"/>
<dbReference type="OrthoDB" id="432528at2759"/>
<evidence type="ECO:0000256" key="3">
    <source>
        <dbReference type="SAM" id="MobiDB-lite"/>
    </source>
</evidence>
<dbReference type="InterPro" id="IPR015915">
    <property type="entry name" value="Kelch-typ_b-propeller"/>
</dbReference>
<keyword evidence="1" id="KW-0880">Kelch repeat</keyword>
<protein>
    <submittedName>
        <fullName evidence="5">7328_t:CDS:1</fullName>
    </submittedName>
</protein>
<keyword evidence="4" id="KW-0472">Membrane</keyword>
<feature type="compositionally biased region" description="Pro residues" evidence="3">
    <location>
        <begin position="331"/>
        <end position="341"/>
    </location>
</feature>
<evidence type="ECO:0000313" key="6">
    <source>
        <dbReference type="Proteomes" id="UP000789706"/>
    </source>
</evidence>
<evidence type="ECO:0000256" key="2">
    <source>
        <dbReference type="ARBA" id="ARBA00022737"/>
    </source>
</evidence>
<dbReference type="Gene3D" id="2.130.10.80">
    <property type="entry name" value="Galactose oxidase/kelch, beta-propeller"/>
    <property type="match status" value="1"/>
</dbReference>
<proteinExistence type="predicted"/>
<feature type="region of interest" description="Disordered" evidence="3">
    <location>
        <begin position="328"/>
        <end position="350"/>
    </location>
</feature>
<name>A0A9N8YM09_9GLOM</name>
<gene>
    <name evidence="5" type="ORF">DEBURN_LOCUS167</name>
</gene>
<evidence type="ECO:0000256" key="4">
    <source>
        <dbReference type="SAM" id="Phobius"/>
    </source>
</evidence>
<keyword evidence="6" id="KW-1185">Reference proteome</keyword>
<dbReference type="PANTHER" id="PTHR46093:SF18">
    <property type="entry name" value="FIBRONECTIN TYPE-III DOMAIN-CONTAINING PROTEIN"/>
    <property type="match status" value="1"/>
</dbReference>
<feature type="compositionally biased region" description="Low complexity" evidence="3">
    <location>
        <begin position="261"/>
        <end position="281"/>
    </location>
</feature>
<dbReference type="Proteomes" id="UP000789706">
    <property type="component" value="Unassembled WGS sequence"/>
</dbReference>
<dbReference type="Pfam" id="PF24681">
    <property type="entry name" value="Kelch_KLHDC2_KLHL20_DRC7"/>
    <property type="match status" value="1"/>
</dbReference>
<feature type="transmembrane region" description="Helical" evidence="4">
    <location>
        <begin position="293"/>
        <end position="318"/>
    </location>
</feature>
<sequence>MNLGTSFEVESPSWVDLSSDSSTPFYSGWTTAAVGGSDNKTIYLFGGIQRDASNTDVYSGFTWQFDTTSNVWSQPSFSGTEPPRRRITDAVSGSDGKIYIFGGIYDSPVGATITERFADMIIVGTLDQDYTYGTTIGIPLGRSDHTATMLSDGTIVYIGGWDGGMLSYSSTASGTSNLETRYGHSAALIYGGQNFNGFTPSPVLIVLDTNTYKWTSPTTSGSPEPEPVTYHIFDPTGPTSQIYILDVDNYEWISSYTYKSPTTTTPDKPNSTSGSINSTTNTGGGDGFGSKTIGIIVAICVGSIGVCILIIAALCIGFKKFAKKKDKNLTPPQPYQPPQPPQHQYQKWVA</sequence>
<dbReference type="InterPro" id="IPR037293">
    <property type="entry name" value="Gal_Oxidase_central_sf"/>
</dbReference>
<comment type="caution">
    <text evidence="5">The sequence shown here is derived from an EMBL/GenBank/DDBJ whole genome shotgun (WGS) entry which is preliminary data.</text>
</comment>
<keyword evidence="4" id="KW-1133">Transmembrane helix</keyword>
<reference evidence="5" key="1">
    <citation type="submission" date="2021-06" db="EMBL/GenBank/DDBJ databases">
        <authorList>
            <person name="Kallberg Y."/>
            <person name="Tangrot J."/>
            <person name="Rosling A."/>
        </authorList>
    </citation>
    <scope>NUCLEOTIDE SEQUENCE</scope>
    <source>
        <strain evidence="5">AZ414A</strain>
    </source>
</reference>
<feature type="region of interest" description="Disordered" evidence="3">
    <location>
        <begin position="261"/>
        <end position="284"/>
    </location>
</feature>
<keyword evidence="4" id="KW-0812">Transmembrane</keyword>
<organism evidence="5 6">
    <name type="scientific">Diversispora eburnea</name>
    <dbReference type="NCBI Taxonomy" id="1213867"/>
    <lineage>
        <taxon>Eukaryota</taxon>
        <taxon>Fungi</taxon>
        <taxon>Fungi incertae sedis</taxon>
        <taxon>Mucoromycota</taxon>
        <taxon>Glomeromycotina</taxon>
        <taxon>Glomeromycetes</taxon>
        <taxon>Diversisporales</taxon>
        <taxon>Diversisporaceae</taxon>
        <taxon>Diversispora</taxon>
    </lineage>
</organism>
<dbReference type="EMBL" id="CAJVPK010000005">
    <property type="protein sequence ID" value="CAG8432840.1"/>
    <property type="molecule type" value="Genomic_DNA"/>
</dbReference>
<accession>A0A9N8YM09</accession>
<keyword evidence="2" id="KW-0677">Repeat</keyword>
<evidence type="ECO:0000313" key="5">
    <source>
        <dbReference type="EMBL" id="CAG8432840.1"/>
    </source>
</evidence>